<dbReference type="InterPro" id="IPR051269">
    <property type="entry name" value="Fe-S_cluster_ET"/>
</dbReference>
<dbReference type="PANTHER" id="PTHR36923">
    <property type="entry name" value="FERREDOXIN"/>
    <property type="match status" value="1"/>
</dbReference>
<evidence type="ECO:0000256" key="4">
    <source>
        <dbReference type="ARBA" id="ARBA00022982"/>
    </source>
</evidence>
<evidence type="ECO:0000256" key="2">
    <source>
        <dbReference type="ARBA" id="ARBA00022448"/>
    </source>
</evidence>
<evidence type="ECO:0000256" key="1">
    <source>
        <dbReference type="ARBA" id="ARBA00001927"/>
    </source>
</evidence>
<sequence length="65" mass="6977">MRVTVDMTVCESHGQCVFAAPDVFAFDDEDRLIYEPAPPAALARHVRTGALMCPARAVTIAEDGA</sequence>
<comment type="caution">
    <text evidence="8">The sequence shown here is derived from an EMBL/GenBank/DDBJ whole genome shotgun (WGS) entry which is preliminary data.</text>
</comment>
<evidence type="ECO:0000256" key="6">
    <source>
        <dbReference type="ARBA" id="ARBA00023014"/>
    </source>
</evidence>
<gene>
    <name evidence="8" type="ORF">EHYA_00835</name>
</gene>
<protein>
    <submittedName>
        <fullName evidence="8">Ferredoxin</fullName>
    </submittedName>
</protein>
<dbReference type="SUPFAM" id="SSF54862">
    <property type="entry name" value="4Fe-4S ferredoxins"/>
    <property type="match status" value="1"/>
</dbReference>
<accession>A0A401YF16</accession>
<dbReference type="EMBL" id="BIFH01000013">
    <property type="protein sequence ID" value="GCD93192.1"/>
    <property type="molecule type" value="Genomic_DNA"/>
</dbReference>
<keyword evidence="6" id="KW-0411">Iron-sulfur</keyword>
<reference evidence="8 9" key="1">
    <citation type="submission" date="2018-12" db="EMBL/GenBank/DDBJ databases">
        <title>Draft genome sequence of Embleya hyalina NBRC 13850T.</title>
        <authorList>
            <person name="Komaki H."/>
            <person name="Hosoyama A."/>
            <person name="Kimura A."/>
            <person name="Ichikawa N."/>
            <person name="Tamura T."/>
        </authorList>
    </citation>
    <scope>NUCLEOTIDE SEQUENCE [LARGE SCALE GENOMIC DNA]</scope>
    <source>
        <strain evidence="8 9">NBRC 13850</strain>
    </source>
</reference>
<evidence type="ECO:0000313" key="9">
    <source>
        <dbReference type="Proteomes" id="UP000286931"/>
    </source>
</evidence>
<evidence type="ECO:0000256" key="5">
    <source>
        <dbReference type="ARBA" id="ARBA00023004"/>
    </source>
</evidence>
<keyword evidence="3" id="KW-0479">Metal-binding</keyword>
<evidence type="ECO:0000256" key="7">
    <source>
        <dbReference type="ARBA" id="ARBA00023291"/>
    </source>
</evidence>
<comment type="cofactor">
    <cofactor evidence="1">
        <name>[3Fe-4S] cluster</name>
        <dbReference type="ChEBI" id="CHEBI:21137"/>
    </cofactor>
</comment>
<dbReference type="PANTHER" id="PTHR36923:SF3">
    <property type="entry name" value="FERREDOXIN"/>
    <property type="match status" value="1"/>
</dbReference>
<dbReference type="Gene3D" id="3.30.70.20">
    <property type="match status" value="1"/>
</dbReference>
<dbReference type="Proteomes" id="UP000286931">
    <property type="component" value="Unassembled WGS sequence"/>
</dbReference>
<keyword evidence="7" id="KW-0003">3Fe-4S</keyword>
<name>A0A401YF16_9ACTN</name>
<dbReference type="RefSeq" id="WP_126635450.1">
    <property type="nucleotide sequence ID" value="NZ_BIFH01000013.1"/>
</dbReference>
<evidence type="ECO:0000313" key="8">
    <source>
        <dbReference type="EMBL" id="GCD93192.1"/>
    </source>
</evidence>
<dbReference type="Pfam" id="PF13459">
    <property type="entry name" value="Fer4_15"/>
    <property type="match status" value="1"/>
</dbReference>
<keyword evidence="9" id="KW-1185">Reference proteome</keyword>
<keyword evidence="4" id="KW-0249">Electron transport</keyword>
<organism evidence="8 9">
    <name type="scientific">Embleya hyalina</name>
    <dbReference type="NCBI Taxonomy" id="516124"/>
    <lineage>
        <taxon>Bacteria</taxon>
        <taxon>Bacillati</taxon>
        <taxon>Actinomycetota</taxon>
        <taxon>Actinomycetes</taxon>
        <taxon>Kitasatosporales</taxon>
        <taxon>Streptomycetaceae</taxon>
        <taxon>Embleya</taxon>
    </lineage>
</organism>
<dbReference type="OrthoDB" id="3215002at2"/>
<dbReference type="GO" id="GO:0046872">
    <property type="term" value="F:metal ion binding"/>
    <property type="evidence" value="ECO:0007669"/>
    <property type="project" value="UniProtKB-KW"/>
</dbReference>
<keyword evidence="2" id="KW-0813">Transport</keyword>
<keyword evidence="5" id="KW-0408">Iron</keyword>
<evidence type="ECO:0000256" key="3">
    <source>
        <dbReference type="ARBA" id="ARBA00022723"/>
    </source>
</evidence>
<proteinExistence type="predicted"/>
<dbReference type="AlphaFoldDB" id="A0A401YF16"/>
<dbReference type="GO" id="GO:0051538">
    <property type="term" value="F:3 iron, 4 sulfur cluster binding"/>
    <property type="evidence" value="ECO:0007669"/>
    <property type="project" value="UniProtKB-KW"/>
</dbReference>